<dbReference type="AlphaFoldDB" id="X1NS00"/>
<reference evidence="2" key="1">
    <citation type="journal article" date="2014" name="Front. Microbiol.">
        <title>High frequency of phylogenetically diverse reductive dehalogenase-homologous genes in deep subseafloor sedimentary metagenomes.</title>
        <authorList>
            <person name="Kawai M."/>
            <person name="Futagami T."/>
            <person name="Toyoda A."/>
            <person name="Takaki Y."/>
            <person name="Nishi S."/>
            <person name="Hori S."/>
            <person name="Arai W."/>
            <person name="Tsubouchi T."/>
            <person name="Morono Y."/>
            <person name="Uchiyama I."/>
            <person name="Ito T."/>
            <person name="Fujiyama A."/>
            <person name="Inagaki F."/>
            <person name="Takami H."/>
        </authorList>
    </citation>
    <scope>NUCLEOTIDE SEQUENCE</scope>
    <source>
        <strain evidence="2">Expedition CK06-06</strain>
    </source>
</reference>
<accession>X1NS00</accession>
<dbReference type="Gene3D" id="3.40.50.2000">
    <property type="entry name" value="Glycogen Phosphorylase B"/>
    <property type="match status" value="2"/>
</dbReference>
<organism evidence="2">
    <name type="scientific">marine sediment metagenome</name>
    <dbReference type="NCBI Taxonomy" id="412755"/>
    <lineage>
        <taxon>unclassified sequences</taxon>
        <taxon>metagenomes</taxon>
        <taxon>ecological metagenomes</taxon>
    </lineage>
</organism>
<gene>
    <name evidence="2" type="ORF">S06H3_62120</name>
</gene>
<dbReference type="GO" id="GO:0016757">
    <property type="term" value="F:glycosyltransferase activity"/>
    <property type="evidence" value="ECO:0007669"/>
    <property type="project" value="InterPro"/>
</dbReference>
<proteinExistence type="predicted"/>
<dbReference type="PANTHER" id="PTHR45947:SF3">
    <property type="entry name" value="SULFOQUINOVOSYL TRANSFERASE SQD2"/>
    <property type="match status" value="1"/>
</dbReference>
<dbReference type="InterPro" id="IPR050194">
    <property type="entry name" value="Glycosyltransferase_grp1"/>
</dbReference>
<dbReference type="InterPro" id="IPR001296">
    <property type="entry name" value="Glyco_trans_1"/>
</dbReference>
<comment type="caution">
    <text evidence="2">The sequence shown here is derived from an EMBL/GenBank/DDBJ whole genome shotgun (WGS) entry which is preliminary data.</text>
</comment>
<feature type="domain" description="Glycosyl transferase family 1" evidence="1">
    <location>
        <begin position="2"/>
        <end position="54"/>
    </location>
</feature>
<dbReference type="SUPFAM" id="SSF53756">
    <property type="entry name" value="UDP-Glycosyltransferase/glycogen phosphorylase"/>
    <property type="match status" value="1"/>
</dbReference>
<dbReference type="EMBL" id="BARV01040872">
    <property type="protein sequence ID" value="GAI46842.1"/>
    <property type="molecule type" value="Genomic_DNA"/>
</dbReference>
<sequence length="95" mass="10675">MGVPVIATKVGGVPDLVRHGETGLLVEPGSVDELAISIKKLIEDERLRRKMTKNCLEEAKKYSWENVVERFEDLLKETVSEDYSDEDSSPNKLSL</sequence>
<evidence type="ECO:0000313" key="2">
    <source>
        <dbReference type="EMBL" id="GAI46842.1"/>
    </source>
</evidence>
<evidence type="ECO:0000259" key="1">
    <source>
        <dbReference type="Pfam" id="PF00534"/>
    </source>
</evidence>
<protein>
    <recommendedName>
        <fullName evidence="1">Glycosyl transferase family 1 domain-containing protein</fullName>
    </recommendedName>
</protein>
<dbReference type="CDD" id="cd03801">
    <property type="entry name" value="GT4_PimA-like"/>
    <property type="match status" value="1"/>
</dbReference>
<dbReference type="Pfam" id="PF00534">
    <property type="entry name" value="Glycos_transf_1"/>
    <property type="match status" value="1"/>
</dbReference>
<dbReference type="PANTHER" id="PTHR45947">
    <property type="entry name" value="SULFOQUINOVOSYL TRANSFERASE SQD2"/>
    <property type="match status" value="1"/>
</dbReference>
<name>X1NS00_9ZZZZ</name>